<dbReference type="AlphaFoldDB" id="A0A147DS19"/>
<dbReference type="InterPro" id="IPR036390">
    <property type="entry name" value="WH_DNA-bd_sf"/>
</dbReference>
<proteinExistence type="inferred from homology"/>
<dbReference type="STRING" id="465820.NS263_05030"/>
<sequence length="129" mass="14006">MAGQRSRPRGQLEQAVLETLRAAADRGIVDGCTARQVLDAFPEPRPALTTVLTVLDRLGRKGQVERQEHDDAPLTFRAVHSREQQTASLMSSALAAASDREAALLQFTGSLASDDLDVLRRALDARVQS</sequence>
<evidence type="ECO:0000256" key="1">
    <source>
        <dbReference type="ARBA" id="ARBA00011046"/>
    </source>
</evidence>
<keyword evidence="3" id="KW-0238">DNA-binding</keyword>
<evidence type="ECO:0000256" key="2">
    <source>
        <dbReference type="ARBA" id="ARBA00023015"/>
    </source>
</evidence>
<evidence type="ECO:0000313" key="6">
    <source>
        <dbReference type="EMBL" id="KTR52657.1"/>
    </source>
</evidence>
<dbReference type="EMBL" id="LDRC01000025">
    <property type="protein sequence ID" value="KTR52657.1"/>
    <property type="molecule type" value="Genomic_DNA"/>
</dbReference>
<evidence type="ECO:0000256" key="3">
    <source>
        <dbReference type="ARBA" id="ARBA00023125"/>
    </source>
</evidence>
<dbReference type="OrthoDB" id="9813987at2"/>
<dbReference type="RefSeq" id="WP_058728207.1">
    <property type="nucleotide sequence ID" value="NZ_LDRB01000019.1"/>
</dbReference>
<dbReference type="SUPFAM" id="SSF46785">
    <property type="entry name" value="Winged helix' DNA-binding domain"/>
    <property type="match status" value="1"/>
</dbReference>
<accession>A0A147DS19</accession>
<dbReference type="GO" id="GO:0003677">
    <property type="term" value="F:DNA binding"/>
    <property type="evidence" value="ECO:0007669"/>
    <property type="project" value="UniProtKB-KW"/>
</dbReference>
<protein>
    <submittedName>
        <fullName evidence="6">Transcriptional regulator</fullName>
    </submittedName>
</protein>
<dbReference type="InterPro" id="IPR036388">
    <property type="entry name" value="WH-like_DNA-bd_sf"/>
</dbReference>
<dbReference type="InterPro" id="IPR005650">
    <property type="entry name" value="BlaI_family"/>
</dbReference>
<dbReference type="PATRIC" id="fig|465820.3.peg.831"/>
<keyword evidence="8" id="KW-1185">Reference proteome</keyword>
<dbReference type="Proteomes" id="UP000072763">
    <property type="component" value="Unassembled WGS sequence"/>
</dbReference>
<dbReference type="Gene3D" id="1.10.10.10">
    <property type="entry name" value="Winged helix-like DNA-binding domain superfamily/Winged helix DNA-binding domain"/>
    <property type="match status" value="1"/>
</dbReference>
<comment type="similarity">
    <text evidence="1">Belongs to the BlaI transcriptional regulatory family.</text>
</comment>
<dbReference type="EMBL" id="LDRB01000019">
    <property type="protein sequence ID" value="KTR41203.1"/>
    <property type="molecule type" value="Genomic_DNA"/>
</dbReference>
<comment type="caution">
    <text evidence="6">The sequence shown here is derived from an EMBL/GenBank/DDBJ whole genome shotgun (WGS) entry which is preliminary data.</text>
</comment>
<evidence type="ECO:0000313" key="8">
    <source>
        <dbReference type="Proteomes" id="UP000078335"/>
    </source>
</evidence>
<organism evidence="6 7">
    <name type="scientific">Curtobacterium oceanosedimentum</name>
    <dbReference type="NCBI Taxonomy" id="465820"/>
    <lineage>
        <taxon>Bacteria</taxon>
        <taxon>Bacillati</taxon>
        <taxon>Actinomycetota</taxon>
        <taxon>Actinomycetes</taxon>
        <taxon>Micrococcales</taxon>
        <taxon>Microbacteriaceae</taxon>
        <taxon>Curtobacterium</taxon>
    </lineage>
</organism>
<dbReference type="Pfam" id="PF03965">
    <property type="entry name" value="Penicillinase_R"/>
    <property type="match status" value="1"/>
</dbReference>
<dbReference type="GO" id="GO:0045892">
    <property type="term" value="P:negative regulation of DNA-templated transcription"/>
    <property type="evidence" value="ECO:0007669"/>
    <property type="project" value="InterPro"/>
</dbReference>
<evidence type="ECO:0000313" key="7">
    <source>
        <dbReference type="Proteomes" id="UP000072763"/>
    </source>
</evidence>
<keyword evidence="2" id="KW-0805">Transcription regulation</keyword>
<evidence type="ECO:0000256" key="4">
    <source>
        <dbReference type="ARBA" id="ARBA00023163"/>
    </source>
</evidence>
<reference evidence="7 8" key="1">
    <citation type="journal article" date="2016" name="Front. Microbiol.">
        <title>Genomic Resource of Rice Seed Associated Bacteria.</title>
        <authorList>
            <person name="Midha S."/>
            <person name="Bansal K."/>
            <person name="Sharma S."/>
            <person name="Kumar N."/>
            <person name="Patil P.P."/>
            <person name="Chaudhry V."/>
            <person name="Patil P.B."/>
        </authorList>
    </citation>
    <scope>NUCLEOTIDE SEQUENCE [LARGE SCALE GENOMIC DNA]</scope>
    <source>
        <strain evidence="5 8">NS263</strain>
        <strain evidence="6 7">NS359</strain>
    </source>
</reference>
<evidence type="ECO:0000313" key="5">
    <source>
        <dbReference type="EMBL" id="KTR41203.1"/>
    </source>
</evidence>
<gene>
    <name evidence="5" type="ORF">NS263_05030</name>
    <name evidence="6" type="ORF">NS359_05365</name>
</gene>
<dbReference type="Proteomes" id="UP000078335">
    <property type="component" value="Unassembled WGS sequence"/>
</dbReference>
<name>A0A147DS19_9MICO</name>
<keyword evidence="4" id="KW-0804">Transcription</keyword>
<dbReference type="Gene3D" id="6.10.140.850">
    <property type="match status" value="1"/>
</dbReference>